<evidence type="ECO:0000313" key="2">
    <source>
        <dbReference type="EMBL" id="SDF18306.1"/>
    </source>
</evidence>
<dbReference type="RefSeq" id="WP_089962358.1">
    <property type="nucleotide sequence ID" value="NZ_FNAV01000014.1"/>
</dbReference>
<dbReference type="AlphaFoldDB" id="A0A1G7J0C6"/>
<keyword evidence="3" id="KW-1185">Reference proteome</keyword>
<accession>A0A1G7J0C6</accession>
<dbReference type="GO" id="GO:0016787">
    <property type="term" value="F:hydrolase activity"/>
    <property type="evidence" value="ECO:0007669"/>
    <property type="project" value="UniProtKB-KW"/>
</dbReference>
<evidence type="ECO:0000259" key="1">
    <source>
        <dbReference type="Pfam" id="PF21986"/>
    </source>
</evidence>
<sequence>MGATGWARPAAHPPSGEAGPEELAIFVSGAPMSGMALNRELVPLGARFLRSCLTAPSYKLCALAGGPPQRTGLSRQAQGSRAIAGGLWALPLPAAGRFLAGIPAPLGLGSVALQDGSEEVGFIYEPIGVESGTDVSEHGGWRGALEQLAAPRRMTVSAASK</sequence>
<name>A0A1G7J0C6_9RHOB</name>
<evidence type="ECO:0000313" key="3">
    <source>
        <dbReference type="Proteomes" id="UP000198994"/>
    </source>
</evidence>
<keyword evidence="2" id="KW-0378">Hydrolase</keyword>
<dbReference type="STRING" id="282683.SAMN04488105_11420"/>
<feature type="domain" description="Allophanate hydrolase C-terminal" evidence="1">
    <location>
        <begin position="24"/>
        <end position="144"/>
    </location>
</feature>
<dbReference type="OrthoDB" id="9811471at2"/>
<dbReference type="InterPro" id="IPR053844">
    <property type="entry name" value="AH_C"/>
</dbReference>
<protein>
    <submittedName>
        <fullName evidence="2">Allophanate hydrolase</fullName>
    </submittedName>
</protein>
<reference evidence="3" key="1">
    <citation type="submission" date="2016-10" db="EMBL/GenBank/DDBJ databases">
        <authorList>
            <person name="Varghese N."/>
            <person name="Submissions S."/>
        </authorList>
    </citation>
    <scope>NUCLEOTIDE SEQUENCE [LARGE SCALE GENOMIC DNA]</scope>
    <source>
        <strain evidence="3">DSM 10146</strain>
    </source>
</reference>
<organism evidence="2 3">
    <name type="scientific">Salipiger thiooxidans</name>
    <dbReference type="NCBI Taxonomy" id="282683"/>
    <lineage>
        <taxon>Bacteria</taxon>
        <taxon>Pseudomonadati</taxon>
        <taxon>Pseudomonadota</taxon>
        <taxon>Alphaproteobacteria</taxon>
        <taxon>Rhodobacterales</taxon>
        <taxon>Roseobacteraceae</taxon>
        <taxon>Salipiger</taxon>
    </lineage>
</organism>
<proteinExistence type="predicted"/>
<dbReference type="Gene3D" id="3.10.490.10">
    <property type="entry name" value="Gamma-glutamyl cyclotransferase-like"/>
    <property type="match status" value="1"/>
</dbReference>
<gene>
    <name evidence="2" type="ORF">SAMN04488105_11420</name>
</gene>
<dbReference type="Pfam" id="PF21986">
    <property type="entry name" value="AH_C"/>
    <property type="match status" value="1"/>
</dbReference>
<dbReference type="Proteomes" id="UP000198994">
    <property type="component" value="Unassembled WGS sequence"/>
</dbReference>
<dbReference type="EMBL" id="FNAV01000014">
    <property type="protein sequence ID" value="SDF18306.1"/>
    <property type="molecule type" value="Genomic_DNA"/>
</dbReference>